<protein>
    <submittedName>
        <fullName evidence="2">Uncharacterized protein</fullName>
    </submittedName>
</protein>
<keyword evidence="1" id="KW-1133">Transmembrane helix</keyword>
<name>A0A975DE37_9GAMM</name>
<evidence type="ECO:0000313" key="3">
    <source>
        <dbReference type="Proteomes" id="UP000664904"/>
    </source>
</evidence>
<organism evidence="2 3">
    <name type="scientific">Pseudoalteromonas xiamenensis</name>
    <dbReference type="NCBI Taxonomy" id="882626"/>
    <lineage>
        <taxon>Bacteria</taxon>
        <taxon>Pseudomonadati</taxon>
        <taxon>Pseudomonadota</taxon>
        <taxon>Gammaproteobacteria</taxon>
        <taxon>Alteromonadales</taxon>
        <taxon>Pseudoalteromonadaceae</taxon>
        <taxon>Pseudoalteromonas</taxon>
    </lineage>
</organism>
<evidence type="ECO:0000313" key="2">
    <source>
        <dbReference type="EMBL" id="QTH70138.1"/>
    </source>
</evidence>
<dbReference type="EMBL" id="CP072133">
    <property type="protein sequence ID" value="QTH70138.1"/>
    <property type="molecule type" value="Genomic_DNA"/>
</dbReference>
<keyword evidence="1" id="KW-0812">Transmembrane</keyword>
<proteinExistence type="predicted"/>
<dbReference type="Proteomes" id="UP000664904">
    <property type="component" value="Chromosome"/>
</dbReference>
<gene>
    <name evidence="2" type="ORF">J5O05_08690</name>
</gene>
<keyword evidence="3" id="KW-1185">Reference proteome</keyword>
<evidence type="ECO:0000256" key="1">
    <source>
        <dbReference type="SAM" id="Phobius"/>
    </source>
</evidence>
<accession>A0A975DE37</accession>
<dbReference type="AlphaFoldDB" id="A0A975DE37"/>
<dbReference type="KEGG" id="pxi:J5O05_08690"/>
<dbReference type="RefSeq" id="WP_208841734.1">
    <property type="nucleotide sequence ID" value="NZ_CP072133.1"/>
</dbReference>
<feature type="transmembrane region" description="Helical" evidence="1">
    <location>
        <begin position="77"/>
        <end position="101"/>
    </location>
</feature>
<feature type="transmembrane region" description="Helical" evidence="1">
    <location>
        <begin position="46"/>
        <end position="70"/>
    </location>
</feature>
<keyword evidence="1" id="KW-0472">Membrane</keyword>
<reference evidence="2" key="1">
    <citation type="submission" date="2021-03" db="EMBL/GenBank/DDBJ databases">
        <title>Complete Genome of Pseudoalteromonas xiamenensis STKMTI.2, a new potential marine bacterium producing anti-Vibrio compounds.</title>
        <authorList>
            <person name="Handayani D.P."/>
            <person name="Isnansetyo A."/>
            <person name="Istiqomah I."/>
            <person name="Jumina J."/>
        </authorList>
    </citation>
    <scope>NUCLEOTIDE SEQUENCE</scope>
    <source>
        <strain evidence="2">STKMTI.2</strain>
    </source>
</reference>
<sequence length="109" mass="11942">MMKTVFIALLILMLFMALPLTQSPIVWFSMGDWLADCDWVGLELLSSIAVIIAIFVVITLISLGIFAAVLMALFAGLLALLFNSAFILLPLGLILLVYWLVTDKKAAQP</sequence>